<dbReference type="InterPro" id="IPR044822">
    <property type="entry name" value="Myb_DNA-bind_4"/>
</dbReference>
<dbReference type="Ensembl" id="ENSDCDT00010027693.1">
    <property type="protein sequence ID" value="ENSDCDP00010023117.1"/>
    <property type="gene ID" value="ENSDCDG00010013746.1"/>
</dbReference>
<dbReference type="Pfam" id="PF13837">
    <property type="entry name" value="Myb_DNA-bind_4"/>
    <property type="match status" value="1"/>
</dbReference>
<accession>A0AAY4BRL3</accession>
<proteinExistence type="predicted"/>
<dbReference type="PANTHER" id="PTHR38709:SF1">
    <property type="entry name" value="DREBRIN"/>
    <property type="match status" value="1"/>
</dbReference>
<dbReference type="AlphaFoldDB" id="A0AAY4BRL3"/>
<reference evidence="3" key="2">
    <citation type="submission" date="2025-08" db="UniProtKB">
        <authorList>
            <consortium name="Ensembl"/>
        </authorList>
    </citation>
    <scope>IDENTIFICATION</scope>
</reference>
<organism evidence="3 4">
    <name type="scientific">Denticeps clupeoides</name>
    <name type="common">denticle herring</name>
    <dbReference type="NCBI Taxonomy" id="299321"/>
    <lineage>
        <taxon>Eukaryota</taxon>
        <taxon>Metazoa</taxon>
        <taxon>Chordata</taxon>
        <taxon>Craniata</taxon>
        <taxon>Vertebrata</taxon>
        <taxon>Euteleostomi</taxon>
        <taxon>Actinopterygii</taxon>
        <taxon>Neopterygii</taxon>
        <taxon>Teleostei</taxon>
        <taxon>Clupei</taxon>
        <taxon>Clupeiformes</taxon>
        <taxon>Denticipitoidei</taxon>
        <taxon>Denticipitidae</taxon>
        <taxon>Denticeps</taxon>
    </lineage>
</organism>
<keyword evidence="4" id="KW-1185">Reference proteome</keyword>
<reference evidence="3 4" key="1">
    <citation type="submission" date="2020-06" db="EMBL/GenBank/DDBJ databases">
        <authorList>
            <consortium name="Wellcome Sanger Institute Data Sharing"/>
        </authorList>
    </citation>
    <scope>NUCLEOTIDE SEQUENCE [LARGE SCALE GENOMIC DNA]</scope>
</reference>
<feature type="domain" description="Myb/SANT-like DNA-binding" evidence="2">
    <location>
        <begin position="15"/>
        <end position="102"/>
    </location>
</feature>
<protein>
    <recommendedName>
        <fullName evidence="2">Myb/SANT-like DNA-binding domain-containing protein</fullName>
    </recommendedName>
</protein>
<dbReference type="Proteomes" id="UP000694580">
    <property type="component" value="Chromosome 17"/>
</dbReference>
<evidence type="ECO:0000313" key="4">
    <source>
        <dbReference type="Proteomes" id="UP000694580"/>
    </source>
</evidence>
<feature type="region of interest" description="Disordered" evidence="1">
    <location>
        <begin position="109"/>
        <end position="133"/>
    </location>
</feature>
<reference evidence="3" key="3">
    <citation type="submission" date="2025-09" db="UniProtKB">
        <authorList>
            <consortium name="Ensembl"/>
        </authorList>
    </citation>
    <scope>IDENTIFICATION</scope>
</reference>
<evidence type="ECO:0000256" key="1">
    <source>
        <dbReference type="SAM" id="MobiDB-lite"/>
    </source>
</evidence>
<feature type="compositionally biased region" description="Basic and acidic residues" evidence="1">
    <location>
        <begin position="184"/>
        <end position="194"/>
    </location>
</feature>
<feature type="compositionally biased region" description="Polar residues" evidence="1">
    <location>
        <begin position="172"/>
        <end position="183"/>
    </location>
</feature>
<dbReference type="Gene3D" id="1.10.10.60">
    <property type="entry name" value="Homeodomain-like"/>
    <property type="match status" value="1"/>
</dbReference>
<dbReference type="PANTHER" id="PTHR38709">
    <property type="entry name" value="SI:CH73-193C12.2-RELATED"/>
    <property type="match status" value="1"/>
</dbReference>
<evidence type="ECO:0000259" key="2">
    <source>
        <dbReference type="Pfam" id="PF13837"/>
    </source>
</evidence>
<sequence>MEGQPNSSDVSYKLTASDTTKLIKLRASYEALFTGKRNAAKAGWSAILKELGLEGKVSTERLAKKWDNLKKRYRELKYPPLGMDVEGVKVAAASWRWFGLMDKVDAGEETEMPSPIPRMALEDDSASAQSPVPTKRVCQVQVGSGILELLSETVVTHSQDGSAPGPAKRQSRAGTTESINSSTGHEKGGRSLRTEQRALAREKVALERERAEVERERAVLERERGLVDRERAAMLRDRAQLEKDRAALDRDRASLERDRAMLEKEWASLEKEKASLSRQRNSLNKGLMKNEWDPPAPEDRQKLILLFEKLIEKF</sequence>
<feature type="region of interest" description="Disordered" evidence="1">
    <location>
        <begin position="157"/>
        <end position="194"/>
    </location>
</feature>
<dbReference type="GO" id="GO:0005856">
    <property type="term" value="C:cytoskeleton"/>
    <property type="evidence" value="ECO:0007669"/>
    <property type="project" value="TreeGrafter"/>
</dbReference>
<name>A0AAY4BRL3_9TELE</name>
<dbReference type="GeneTree" id="ENSGT00640000091774"/>
<feature type="region of interest" description="Disordered" evidence="1">
    <location>
        <begin position="271"/>
        <end position="294"/>
    </location>
</feature>
<gene>
    <name evidence="3" type="primary">zgc:171459</name>
</gene>
<evidence type="ECO:0000313" key="3">
    <source>
        <dbReference type="Ensembl" id="ENSDCDP00010023117.1"/>
    </source>
</evidence>